<reference evidence="1 2" key="1">
    <citation type="journal article" date="2022" name="Int. J. Syst. Evol. Microbiol.">
        <title>Miniphocaeibacter halophilus sp. nov., an ammonium-tolerant acetate-producing bacterium isolated from a biogas system.</title>
        <authorList>
            <person name="Schnurer A."/>
            <person name="Singh A."/>
            <person name="Bi S."/>
            <person name="Qiao W."/>
            <person name="Westerholm M."/>
        </authorList>
    </citation>
    <scope>NUCLEOTIDE SEQUENCE [LARGE SCALE GENOMIC DNA]</scope>
    <source>
        <strain evidence="1 2">AMB_01</strain>
    </source>
</reference>
<keyword evidence="1" id="KW-0378">Hydrolase</keyword>
<sequence length="167" mass="19518">MKIAFLDRDGTINKDYEDKQWTTIVEPEILPGSIEGLKYLQDKGFKFIIITNQYIIGENYITTKQYNDFNSKLIEILKDKGIDIDDIFYCPHARRENCNCIKPKKGMIEQALEKYPNIDMNKSIFIGDSKCDLELAENIGVKFFGINLNCKNKIRNIFEIRKYAKEL</sequence>
<organism evidence="1 2">
    <name type="scientific">Miniphocaeibacter halophilus</name>
    <dbReference type="NCBI Taxonomy" id="2931922"/>
    <lineage>
        <taxon>Bacteria</taxon>
        <taxon>Bacillati</taxon>
        <taxon>Bacillota</taxon>
        <taxon>Tissierellia</taxon>
        <taxon>Tissierellales</taxon>
        <taxon>Peptoniphilaceae</taxon>
        <taxon>Miniphocaeibacter</taxon>
    </lineage>
</organism>
<accession>A0AC61MU25</accession>
<evidence type="ECO:0000313" key="2">
    <source>
        <dbReference type="Proteomes" id="UP000595814"/>
    </source>
</evidence>
<keyword evidence="2" id="KW-1185">Reference proteome</keyword>
<name>A0AC61MU25_9FIRM</name>
<evidence type="ECO:0000313" key="1">
    <source>
        <dbReference type="EMBL" id="QQK06893.1"/>
    </source>
</evidence>
<dbReference type="EMBL" id="CP066744">
    <property type="protein sequence ID" value="QQK06893.1"/>
    <property type="molecule type" value="Genomic_DNA"/>
</dbReference>
<protein>
    <submittedName>
        <fullName evidence="1">HAD-IIIA family hydrolase</fullName>
    </submittedName>
</protein>
<gene>
    <name evidence="1" type="ORF">JFY71_05960</name>
</gene>
<dbReference type="Proteomes" id="UP000595814">
    <property type="component" value="Chromosome"/>
</dbReference>
<proteinExistence type="predicted"/>